<evidence type="ECO:0000259" key="4">
    <source>
        <dbReference type="PROSITE" id="PS50893"/>
    </source>
</evidence>
<dbReference type="RefSeq" id="WP_133219253.1">
    <property type="nucleotide sequence ID" value="NZ_NRSG01000066.1"/>
</dbReference>
<comment type="caution">
    <text evidence="5">The sequence shown here is derived from an EMBL/GenBank/DDBJ whole genome shotgun (WGS) entry which is preliminary data.</text>
</comment>
<dbReference type="EMBL" id="NRSG01000066">
    <property type="protein sequence ID" value="MBK1658762.1"/>
    <property type="molecule type" value="Genomic_DNA"/>
</dbReference>
<dbReference type="InterPro" id="IPR051120">
    <property type="entry name" value="ABC_AA/LPS_Transport"/>
</dbReference>
<reference evidence="5 6" key="1">
    <citation type="journal article" date="2020" name="Microorganisms">
        <title>Osmotic Adaptation and Compatible Solute Biosynthesis of Phototrophic Bacteria as Revealed from Genome Analyses.</title>
        <authorList>
            <person name="Imhoff J.F."/>
            <person name="Rahn T."/>
            <person name="Kunzel S."/>
            <person name="Keller A."/>
            <person name="Neulinger S.C."/>
        </authorList>
    </citation>
    <scope>NUCLEOTIDE SEQUENCE [LARGE SCALE GENOMIC DNA]</scope>
    <source>
        <strain evidence="5 6">DSM 15382</strain>
    </source>
</reference>
<evidence type="ECO:0000313" key="5">
    <source>
        <dbReference type="EMBL" id="MBK1658762.1"/>
    </source>
</evidence>
<proteinExistence type="predicted"/>
<dbReference type="SMART" id="SM00382">
    <property type="entry name" value="AAA"/>
    <property type="match status" value="1"/>
</dbReference>
<accession>A0ABS1CXK4</accession>
<feature type="domain" description="ABC transporter" evidence="4">
    <location>
        <begin position="23"/>
        <end position="264"/>
    </location>
</feature>
<dbReference type="InterPro" id="IPR003439">
    <property type="entry name" value="ABC_transporter-like_ATP-bd"/>
</dbReference>
<dbReference type="InterPro" id="IPR003593">
    <property type="entry name" value="AAA+_ATPase"/>
</dbReference>
<keyword evidence="3 5" id="KW-0067">ATP-binding</keyword>
<organism evidence="5 6">
    <name type="scientific">Paracraurococcus ruber</name>
    <dbReference type="NCBI Taxonomy" id="77675"/>
    <lineage>
        <taxon>Bacteria</taxon>
        <taxon>Pseudomonadati</taxon>
        <taxon>Pseudomonadota</taxon>
        <taxon>Alphaproteobacteria</taxon>
        <taxon>Acetobacterales</taxon>
        <taxon>Roseomonadaceae</taxon>
        <taxon>Paracraurococcus</taxon>
    </lineage>
</organism>
<dbReference type="Gene3D" id="3.40.50.300">
    <property type="entry name" value="P-loop containing nucleotide triphosphate hydrolases"/>
    <property type="match status" value="1"/>
</dbReference>
<dbReference type="CDD" id="cd03219">
    <property type="entry name" value="ABC_Mj1267_LivG_branched"/>
    <property type="match status" value="1"/>
</dbReference>
<keyword evidence="6" id="KW-1185">Reference proteome</keyword>
<gene>
    <name evidence="5" type="ORF">CKO45_11015</name>
</gene>
<name>A0ABS1CXK4_9PROT</name>
<dbReference type="Proteomes" id="UP000697995">
    <property type="component" value="Unassembled WGS sequence"/>
</dbReference>
<evidence type="ECO:0000256" key="1">
    <source>
        <dbReference type="ARBA" id="ARBA00022448"/>
    </source>
</evidence>
<evidence type="ECO:0000313" key="6">
    <source>
        <dbReference type="Proteomes" id="UP000697995"/>
    </source>
</evidence>
<sequence>MSASGRPGDEAVDRPRQGTAPLLSARGLRLAFGGVKAADGIDLDVMPGEFLAIIGPNGAGKTTFINMTTGYLRPQAGSISYDGQPILGLSPRAIVARGIGRSFQLPQLFTEHTVLENAALAIAARAGLWSPLAPLLRPAWRTEAMAVLDRFGLAPLAGQRADALNEGARKLADIAMAVALQPRLLLMDEPTSGVAAAEKMGVVETLVRVLREAKVTAVFVEHDMEVVERFADRVAVWSQGRIAALGPPATVLKDPAVLRDVIGIEPPTGPPAGLPARESGHA</sequence>
<evidence type="ECO:0000256" key="2">
    <source>
        <dbReference type="ARBA" id="ARBA00022741"/>
    </source>
</evidence>
<dbReference type="Pfam" id="PF00005">
    <property type="entry name" value="ABC_tran"/>
    <property type="match status" value="1"/>
</dbReference>
<dbReference type="InterPro" id="IPR027417">
    <property type="entry name" value="P-loop_NTPase"/>
</dbReference>
<protein>
    <submittedName>
        <fullName evidence="5">ABC transporter ATP-binding protein</fullName>
    </submittedName>
</protein>
<keyword evidence="1" id="KW-0813">Transport</keyword>
<evidence type="ECO:0000256" key="3">
    <source>
        <dbReference type="ARBA" id="ARBA00022840"/>
    </source>
</evidence>
<dbReference type="PROSITE" id="PS50893">
    <property type="entry name" value="ABC_TRANSPORTER_2"/>
    <property type="match status" value="1"/>
</dbReference>
<dbReference type="GO" id="GO:0005524">
    <property type="term" value="F:ATP binding"/>
    <property type="evidence" value="ECO:0007669"/>
    <property type="project" value="UniProtKB-KW"/>
</dbReference>
<dbReference type="PANTHER" id="PTHR45772">
    <property type="entry name" value="CONSERVED COMPONENT OF ABC TRANSPORTER FOR NATURAL AMINO ACIDS-RELATED"/>
    <property type="match status" value="1"/>
</dbReference>
<keyword evidence="2" id="KW-0547">Nucleotide-binding</keyword>
<dbReference type="SUPFAM" id="SSF52540">
    <property type="entry name" value="P-loop containing nucleoside triphosphate hydrolases"/>
    <property type="match status" value="1"/>
</dbReference>
<dbReference type="PANTHER" id="PTHR45772:SF7">
    <property type="entry name" value="AMINO ACID ABC TRANSPORTER ATP-BINDING PROTEIN"/>
    <property type="match status" value="1"/>
</dbReference>